<dbReference type="PANTHER" id="PTHR43024:SF1">
    <property type="entry name" value="UDP-N-ACETYLMURAMOYL-TRIPEPTIDE--D-ALANYL-D-ALANINE LIGASE"/>
    <property type="match status" value="1"/>
</dbReference>
<keyword evidence="4 10" id="KW-0547">Nucleotide-binding</keyword>
<dbReference type="Gene3D" id="3.40.1190.10">
    <property type="entry name" value="Mur-like, catalytic domain"/>
    <property type="match status" value="1"/>
</dbReference>
<comment type="subcellular location">
    <subcellularLocation>
        <location evidence="10 11">Cytoplasm</location>
    </subcellularLocation>
</comment>
<evidence type="ECO:0000256" key="1">
    <source>
        <dbReference type="ARBA" id="ARBA00022490"/>
    </source>
</evidence>
<dbReference type="Proteomes" id="UP000502179">
    <property type="component" value="Chromosome"/>
</dbReference>
<comment type="similarity">
    <text evidence="10">Belongs to the MurCDEF family. MurF subfamily.</text>
</comment>
<evidence type="ECO:0000256" key="10">
    <source>
        <dbReference type="HAMAP-Rule" id="MF_02019"/>
    </source>
</evidence>
<dbReference type="SUPFAM" id="SSF53623">
    <property type="entry name" value="MurD-like peptide ligases, catalytic domain"/>
    <property type="match status" value="1"/>
</dbReference>
<protein>
    <recommendedName>
        <fullName evidence="10 11">UDP-N-acetylmuramoyl-tripeptide--D-alanyl-D-alanine ligase</fullName>
        <ecNumber evidence="10 11">6.3.2.10</ecNumber>
    </recommendedName>
    <alternativeName>
        <fullName evidence="10">D-alanyl-D-alanine-adding enzyme</fullName>
    </alternativeName>
</protein>
<evidence type="ECO:0000259" key="12">
    <source>
        <dbReference type="Pfam" id="PF01225"/>
    </source>
</evidence>
<dbReference type="EC" id="6.3.2.10" evidence="10 11"/>
<keyword evidence="16" id="KW-1185">Reference proteome</keyword>
<dbReference type="KEGG" id="tav:G4V39_09560"/>
<evidence type="ECO:0000256" key="2">
    <source>
        <dbReference type="ARBA" id="ARBA00022598"/>
    </source>
</evidence>
<keyword evidence="9 10" id="KW-0961">Cell wall biogenesis/degradation</keyword>
<evidence type="ECO:0000256" key="4">
    <source>
        <dbReference type="ARBA" id="ARBA00022741"/>
    </source>
</evidence>
<dbReference type="GO" id="GO:0005524">
    <property type="term" value="F:ATP binding"/>
    <property type="evidence" value="ECO:0007669"/>
    <property type="project" value="UniProtKB-UniRule"/>
</dbReference>
<dbReference type="AlphaFoldDB" id="A0A6G7PXW8"/>
<dbReference type="InterPro" id="IPR000713">
    <property type="entry name" value="Mur_ligase_N"/>
</dbReference>
<dbReference type="Pfam" id="PF01225">
    <property type="entry name" value="Mur_ligase"/>
    <property type="match status" value="1"/>
</dbReference>
<dbReference type="GO" id="GO:0051301">
    <property type="term" value="P:cell division"/>
    <property type="evidence" value="ECO:0007669"/>
    <property type="project" value="UniProtKB-KW"/>
</dbReference>
<reference evidence="15 16" key="1">
    <citation type="submission" date="2020-02" db="EMBL/GenBank/DDBJ databases">
        <title>Genome analysis of Thermosulfuriphilus ammonigenes ST65T, an anaerobic thermophilic chemolithoautotrophic bacterium isolated from a deep-sea hydrothermal vent.</title>
        <authorList>
            <person name="Slobodkina G."/>
            <person name="Allioux M."/>
            <person name="Merkel A."/>
            <person name="Alain K."/>
            <person name="Jebbar M."/>
            <person name="Slobodkin A."/>
        </authorList>
    </citation>
    <scope>NUCLEOTIDE SEQUENCE [LARGE SCALE GENOMIC DNA]</scope>
    <source>
        <strain evidence="15 16">ST65</strain>
    </source>
</reference>
<comment type="pathway">
    <text evidence="10 11">Cell wall biogenesis; peptidoglycan biosynthesis.</text>
</comment>
<evidence type="ECO:0000256" key="3">
    <source>
        <dbReference type="ARBA" id="ARBA00022618"/>
    </source>
</evidence>
<evidence type="ECO:0000259" key="14">
    <source>
        <dbReference type="Pfam" id="PF08245"/>
    </source>
</evidence>
<comment type="function">
    <text evidence="10 11">Involved in cell wall formation. Catalyzes the final step in the synthesis of UDP-N-acetylmuramoyl-pentapeptide, the precursor of murein.</text>
</comment>
<dbReference type="NCBIfam" id="TIGR01143">
    <property type="entry name" value="murF"/>
    <property type="match status" value="1"/>
</dbReference>
<dbReference type="Pfam" id="PF08245">
    <property type="entry name" value="Mur_ligase_M"/>
    <property type="match status" value="1"/>
</dbReference>
<dbReference type="GO" id="GO:0008360">
    <property type="term" value="P:regulation of cell shape"/>
    <property type="evidence" value="ECO:0007669"/>
    <property type="project" value="UniProtKB-KW"/>
</dbReference>
<proteinExistence type="inferred from homology"/>
<evidence type="ECO:0000259" key="13">
    <source>
        <dbReference type="Pfam" id="PF02875"/>
    </source>
</evidence>
<dbReference type="SUPFAM" id="SSF63418">
    <property type="entry name" value="MurE/MurF N-terminal domain"/>
    <property type="match status" value="1"/>
</dbReference>
<evidence type="ECO:0000313" key="16">
    <source>
        <dbReference type="Proteomes" id="UP000502179"/>
    </source>
</evidence>
<comment type="catalytic activity">
    <reaction evidence="10 11">
        <text>D-alanyl-D-alanine + UDP-N-acetyl-alpha-D-muramoyl-L-alanyl-gamma-D-glutamyl-meso-2,6-diaminopimelate + ATP = UDP-N-acetyl-alpha-D-muramoyl-L-alanyl-gamma-D-glutamyl-meso-2,6-diaminopimeloyl-D-alanyl-D-alanine + ADP + phosphate + H(+)</text>
        <dbReference type="Rhea" id="RHEA:28374"/>
        <dbReference type="ChEBI" id="CHEBI:15378"/>
        <dbReference type="ChEBI" id="CHEBI:30616"/>
        <dbReference type="ChEBI" id="CHEBI:43474"/>
        <dbReference type="ChEBI" id="CHEBI:57822"/>
        <dbReference type="ChEBI" id="CHEBI:61386"/>
        <dbReference type="ChEBI" id="CHEBI:83905"/>
        <dbReference type="ChEBI" id="CHEBI:456216"/>
        <dbReference type="EC" id="6.3.2.10"/>
    </reaction>
</comment>
<feature type="domain" description="Mur ligase C-terminal" evidence="13">
    <location>
        <begin position="325"/>
        <end position="451"/>
    </location>
</feature>
<evidence type="ECO:0000256" key="7">
    <source>
        <dbReference type="ARBA" id="ARBA00022984"/>
    </source>
</evidence>
<evidence type="ECO:0000256" key="5">
    <source>
        <dbReference type="ARBA" id="ARBA00022840"/>
    </source>
</evidence>
<dbReference type="GO" id="GO:0071555">
    <property type="term" value="P:cell wall organization"/>
    <property type="evidence" value="ECO:0007669"/>
    <property type="project" value="UniProtKB-KW"/>
</dbReference>
<feature type="binding site" evidence="10">
    <location>
        <begin position="119"/>
        <end position="125"/>
    </location>
    <ligand>
        <name>ATP</name>
        <dbReference type="ChEBI" id="CHEBI:30616"/>
    </ligand>
</feature>
<name>A0A6G7PXW8_9BACT</name>
<dbReference type="HAMAP" id="MF_02019">
    <property type="entry name" value="MurF"/>
    <property type="match status" value="1"/>
</dbReference>
<evidence type="ECO:0000256" key="8">
    <source>
        <dbReference type="ARBA" id="ARBA00023306"/>
    </source>
</evidence>
<evidence type="ECO:0000313" key="15">
    <source>
        <dbReference type="EMBL" id="QIJ72502.1"/>
    </source>
</evidence>
<dbReference type="PANTHER" id="PTHR43024">
    <property type="entry name" value="UDP-N-ACETYLMURAMOYL-TRIPEPTIDE--D-ALANYL-D-ALANINE LIGASE"/>
    <property type="match status" value="1"/>
</dbReference>
<feature type="domain" description="Mur ligase central" evidence="14">
    <location>
        <begin position="117"/>
        <end position="302"/>
    </location>
</feature>
<sequence length="466" mass="49637">MAEMRLKAAEVIEATGGLLLSGDMGVVFSGVGTDSRTIGPGEIFVALKGPRFDGHDFVASAIKAGASGALVEDWPPGLNLFELHKAITIIKVRDTLKALGDLASWWRKKLGLMVLAITGSCGKTTTKDIAAAIFASQWPTLKTEGNFNNLIGLPLTLLKAREGVKWAVLEMGANRPGEIARLSEIASPDIGLVTNVAPAHLEGFGSLEGVYKAKGELYEALSGKTAVVCQDDKILHRLALSRAKEVVTYSLSDPTATVTAEDIVQDEKGLAFVLSLGGKRLKVRLPLWGRHNVVNALAASSCALAAGIPAEIIARGLAEVEGRTGRFYPVALASGAVLIDDTYNANPASVAAGLSAARELANGRPLVVVFADMLELGEASSQLHCQIAEEIYRVKPSLLLTYGEFASHTSQRAQELGLRTEHLNTKEKLFRTLAEALKRWPEAVILVKGSRSMGLDELCIRLREGG</sequence>
<dbReference type="EMBL" id="CP048877">
    <property type="protein sequence ID" value="QIJ72502.1"/>
    <property type="molecule type" value="Genomic_DNA"/>
</dbReference>
<keyword evidence="3 10" id="KW-0132">Cell division</keyword>
<dbReference type="GO" id="GO:0005737">
    <property type="term" value="C:cytoplasm"/>
    <property type="evidence" value="ECO:0007669"/>
    <property type="project" value="UniProtKB-SubCell"/>
</dbReference>
<dbReference type="SUPFAM" id="SSF53244">
    <property type="entry name" value="MurD-like peptide ligases, peptide-binding domain"/>
    <property type="match status" value="1"/>
</dbReference>
<dbReference type="InterPro" id="IPR036615">
    <property type="entry name" value="Mur_ligase_C_dom_sf"/>
</dbReference>
<evidence type="ECO:0000256" key="11">
    <source>
        <dbReference type="RuleBase" id="RU004136"/>
    </source>
</evidence>
<organism evidence="15 16">
    <name type="scientific">Thermosulfuriphilus ammonigenes</name>
    <dbReference type="NCBI Taxonomy" id="1936021"/>
    <lineage>
        <taxon>Bacteria</taxon>
        <taxon>Pseudomonadati</taxon>
        <taxon>Thermodesulfobacteriota</taxon>
        <taxon>Thermodesulfobacteria</taxon>
        <taxon>Thermodesulfobacteriales</taxon>
        <taxon>Thermodesulfobacteriaceae</taxon>
        <taxon>Thermosulfuriphilus</taxon>
    </lineage>
</organism>
<dbReference type="UniPathway" id="UPA00219"/>
<feature type="domain" description="Mur ligase N-terminal catalytic" evidence="12">
    <location>
        <begin position="29"/>
        <end position="104"/>
    </location>
</feature>
<accession>A0A6G7PXW8</accession>
<keyword evidence="8 10" id="KW-0131">Cell cycle</keyword>
<dbReference type="Gene3D" id="3.90.190.20">
    <property type="entry name" value="Mur ligase, C-terminal domain"/>
    <property type="match status" value="1"/>
</dbReference>
<dbReference type="InterPro" id="IPR013221">
    <property type="entry name" value="Mur_ligase_cen"/>
</dbReference>
<keyword evidence="7 10" id="KW-0573">Peptidoglycan synthesis</keyword>
<evidence type="ECO:0000256" key="9">
    <source>
        <dbReference type="ARBA" id="ARBA00023316"/>
    </source>
</evidence>
<keyword evidence="1 10" id="KW-0963">Cytoplasm</keyword>
<keyword evidence="5 10" id="KW-0067">ATP-binding</keyword>
<dbReference type="InterPro" id="IPR004101">
    <property type="entry name" value="Mur_ligase_C"/>
</dbReference>
<dbReference type="RefSeq" id="WP_166032719.1">
    <property type="nucleotide sequence ID" value="NZ_CP048877.1"/>
</dbReference>
<dbReference type="InterPro" id="IPR036565">
    <property type="entry name" value="Mur-like_cat_sf"/>
</dbReference>
<dbReference type="GO" id="GO:0009252">
    <property type="term" value="P:peptidoglycan biosynthetic process"/>
    <property type="evidence" value="ECO:0007669"/>
    <property type="project" value="UniProtKB-UniRule"/>
</dbReference>
<dbReference type="Pfam" id="PF02875">
    <property type="entry name" value="Mur_ligase_C"/>
    <property type="match status" value="1"/>
</dbReference>
<dbReference type="InterPro" id="IPR051046">
    <property type="entry name" value="MurCDEF_CellWall_CoF430Synth"/>
</dbReference>
<dbReference type="InterPro" id="IPR035911">
    <property type="entry name" value="MurE/MurF_N"/>
</dbReference>
<keyword evidence="2 10" id="KW-0436">Ligase</keyword>
<gene>
    <name evidence="10" type="primary">murF</name>
    <name evidence="15" type="ORF">G4V39_09560</name>
</gene>
<evidence type="ECO:0000256" key="6">
    <source>
        <dbReference type="ARBA" id="ARBA00022960"/>
    </source>
</evidence>
<dbReference type="InterPro" id="IPR005863">
    <property type="entry name" value="UDP-N-AcMur_synth"/>
</dbReference>
<dbReference type="Gene3D" id="3.40.1390.10">
    <property type="entry name" value="MurE/MurF, N-terminal domain"/>
    <property type="match status" value="1"/>
</dbReference>
<keyword evidence="6 10" id="KW-0133">Cell shape</keyword>
<dbReference type="GO" id="GO:0047480">
    <property type="term" value="F:UDP-N-acetylmuramoyl-tripeptide-D-alanyl-D-alanine ligase activity"/>
    <property type="evidence" value="ECO:0007669"/>
    <property type="project" value="UniProtKB-UniRule"/>
</dbReference>